<keyword evidence="3" id="KW-1185">Reference proteome</keyword>
<dbReference type="Proteomes" id="UP000226431">
    <property type="component" value="Unassembled WGS sequence"/>
</dbReference>
<evidence type="ECO:0008006" key="4">
    <source>
        <dbReference type="Google" id="ProtNLM"/>
    </source>
</evidence>
<proteinExistence type="predicted"/>
<comment type="caution">
    <text evidence="2">The sequence shown here is derived from an EMBL/GenBank/DDBJ whole genome shotgun (WGS) entry which is preliminary data.</text>
</comment>
<dbReference type="AlphaFoldDB" id="A0A2C5Z7Y6"/>
<dbReference type="OrthoDB" id="3231004at2759"/>
<name>A0A2C5Z7Y6_9HYPO</name>
<evidence type="ECO:0000256" key="1">
    <source>
        <dbReference type="SAM" id="SignalP"/>
    </source>
</evidence>
<evidence type="ECO:0000313" key="3">
    <source>
        <dbReference type="Proteomes" id="UP000226431"/>
    </source>
</evidence>
<feature type="signal peptide" evidence="1">
    <location>
        <begin position="1"/>
        <end position="21"/>
    </location>
</feature>
<protein>
    <recommendedName>
        <fullName evidence="4">MACPF domain-containing protein</fullName>
    </recommendedName>
</protein>
<gene>
    <name evidence="2" type="ORF">CDD80_7536</name>
</gene>
<reference evidence="2 3" key="1">
    <citation type="submission" date="2017-06" db="EMBL/GenBank/DDBJ databases">
        <title>Ant-infecting Ophiocordyceps genomes reveal a high diversity of potential behavioral manipulation genes and a possible major role for enterotoxins.</title>
        <authorList>
            <person name="De Bekker C."/>
            <person name="Evans H.C."/>
            <person name="Brachmann A."/>
            <person name="Hughes D.P."/>
        </authorList>
    </citation>
    <scope>NUCLEOTIDE SEQUENCE [LARGE SCALE GENOMIC DNA]</scope>
    <source>
        <strain evidence="2 3">Map16</strain>
    </source>
</reference>
<keyword evidence="1" id="KW-0732">Signal</keyword>
<evidence type="ECO:0000313" key="2">
    <source>
        <dbReference type="EMBL" id="PHH77965.1"/>
    </source>
</evidence>
<dbReference type="EMBL" id="NJES01000097">
    <property type="protein sequence ID" value="PHH77965.1"/>
    <property type="molecule type" value="Genomic_DNA"/>
</dbReference>
<organism evidence="2 3">
    <name type="scientific">Ophiocordyceps camponoti-rufipedis</name>
    <dbReference type="NCBI Taxonomy" id="2004952"/>
    <lineage>
        <taxon>Eukaryota</taxon>
        <taxon>Fungi</taxon>
        <taxon>Dikarya</taxon>
        <taxon>Ascomycota</taxon>
        <taxon>Pezizomycotina</taxon>
        <taxon>Sordariomycetes</taxon>
        <taxon>Hypocreomycetidae</taxon>
        <taxon>Hypocreales</taxon>
        <taxon>Ophiocordycipitaceae</taxon>
        <taxon>Ophiocordyceps</taxon>
    </lineage>
</organism>
<feature type="chain" id="PRO_5012428717" description="MACPF domain-containing protein" evidence="1">
    <location>
        <begin position="22"/>
        <end position="425"/>
    </location>
</feature>
<sequence>MSFTLTLMGLTLLSKPWSVHGETVPYTDGLTLGQGYNTFTGMGAVHGAVDFLNSDKKQDTITPVASSHLSTPGPRLAFAFTPPSDDLTGLDSAKYFAESDRQQEVKEMGEDGEQSEIPAPPYSVDGEQCSGLYISKATSVSSFTKYLKTLDVSASAAISGWGQSASMSGSYLDQAKFSKSTLTYVASMAVSKQLDDNPTFRFNIERYKNDTFTRDFGDRWIRGFARGGRMVIRVSITKTSSSSVDDLKAKVEGSLSFWGATGELASSVKASMESLSKDATVDVSVFFEGDLGHLMHKDVVPKSPSTNPVEDVLSQTKQLSDVFREYACSHNYRYGAILESYRTLSDFPQYQDVADFSNAIDKMKKVAEQKVADPVAFGDELEDWMQAKFINEYMRFLPPPPPEPKMPCSKTVPCYDALLRLRGNL</sequence>
<accession>A0A2C5Z7Y6</accession>
<dbReference type="STRING" id="2004952.A0A2C5Z7Y6"/>